<dbReference type="AlphaFoldDB" id="A0A239BY57"/>
<name>A0A239BY57_9BACT</name>
<sequence>MSFRTSLKAKFDLRLTQNQAFTAGQKPDTWGLLEVCLPLLCTLKYLFYYLCLCRYYL</sequence>
<dbReference type="Proteomes" id="UP000198432">
    <property type="component" value="Unassembled WGS sequence"/>
</dbReference>
<gene>
    <name evidence="1" type="ORF">SAMN06296052_102227</name>
</gene>
<evidence type="ECO:0000313" key="2">
    <source>
        <dbReference type="Proteomes" id="UP000198432"/>
    </source>
</evidence>
<dbReference type="EMBL" id="FZOQ01000002">
    <property type="protein sequence ID" value="SNS12589.1"/>
    <property type="molecule type" value="Genomic_DNA"/>
</dbReference>
<keyword evidence="2" id="KW-1185">Reference proteome</keyword>
<organism evidence="1 2">
    <name type="scientific">Pontibacter ummariensis</name>
    <dbReference type="NCBI Taxonomy" id="1610492"/>
    <lineage>
        <taxon>Bacteria</taxon>
        <taxon>Pseudomonadati</taxon>
        <taxon>Bacteroidota</taxon>
        <taxon>Cytophagia</taxon>
        <taxon>Cytophagales</taxon>
        <taxon>Hymenobacteraceae</taxon>
        <taxon>Pontibacter</taxon>
    </lineage>
</organism>
<protein>
    <submittedName>
        <fullName evidence="1">Uncharacterized protein</fullName>
    </submittedName>
</protein>
<accession>A0A239BY57</accession>
<proteinExistence type="predicted"/>
<reference evidence="2" key="1">
    <citation type="submission" date="2017-06" db="EMBL/GenBank/DDBJ databases">
        <authorList>
            <person name="Varghese N."/>
            <person name="Submissions S."/>
        </authorList>
    </citation>
    <scope>NUCLEOTIDE SEQUENCE [LARGE SCALE GENOMIC DNA]</scope>
    <source>
        <strain evidence="2">NKM1</strain>
    </source>
</reference>
<evidence type="ECO:0000313" key="1">
    <source>
        <dbReference type="EMBL" id="SNS12589.1"/>
    </source>
</evidence>